<evidence type="ECO:0000256" key="1">
    <source>
        <dbReference type="SAM" id="Coils"/>
    </source>
</evidence>
<dbReference type="SUPFAM" id="SSF57997">
    <property type="entry name" value="Tropomyosin"/>
    <property type="match status" value="1"/>
</dbReference>
<evidence type="ECO:0000313" key="3">
    <source>
        <dbReference type="Proteomes" id="UP001140949"/>
    </source>
</evidence>
<protein>
    <submittedName>
        <fullName evidence="2">Centromere-associated protein E isoform X1</fullName>
    </submittedName>
</protein>
<reference evidence="2" key="2">
    <citation type="submission" date="2023-04" db="EMBL/GenBank/DDBJ databases">
        <authorList>
            <person name="Bruccoleri R.E."/>
            <person name="Oakeley E.J."/>
            <person name="Faust A.-M."/>
            <person name="Dessus-Babus S."/>
            <person name="Altorfer M."/>
            <person name="Burckhardt D."/>
            <person name="Oertli M."/>
            <person name="Naumann U."/>
            <person name="Petersen F."/>
            <person name="Wong J."/>
        </authorList>
    </citation>
    <scope>NUCLEOTIDE SEQUENCE</scope>
    <source>
        <strain evidence="2">GSM-AAB239-AS_SAM_17_03QT</strain>
        <tissue evidence="2">Leaf</tissue>
    </source>
</reference>
<proteinExistence type="predicted"/>
<dbReference type="Gene3D" id="1.10.287.1490">
    <property type="match status" value="1"/>
</dbReference>
<reference evidence="2" key="1">
    <citation type="journal article" date="2023" name="GigaByte">
        <title>Genome assembly of the bearded iris, Iris pallida Lam.</title>
        <authorList>
            <person name="Bruccoleri R.E."/>
            <person name="Oakeley E.J."/>
            <person name="Faust A.M.E."/>
            <person name="Altorfer M."/>
            <person name="Dessus-Babus S."/>
            <person name="Burckhardt D."/>
            <person name="Oertli M."/>
            <person name="Naumann U."/>
            <person name="Petersen F."/>
            <person name="Wong J."/>
        </authorList>
    </citation>
    <scope>NUCLEOTIDE SEQUENCE</scope>
    <source>
        <strain evidence="2">GSM-AAB239-AS_SAM_17_03QT</strain>
    </source>
</reference>
<sequence length="148" mass="16876">MSKIEALMQALDEKESQMGALENRNMELENVMQGKMVELENLEASRAKSLAKLSTIVSKFDELHNLSESPLAEIESLQSQLQERDSEVSFLHQEVTRCTNDVLGSQDTSKNYSSEMHKLLSLMKRWLYILEGLICKLVTRTKVAFVHT</sequence>
<dbReference type="AlphaFoldDB" id="A0AAX6HF33"/>
<name>A0AAX6HF33_IRIPA</name>
<organism evidence="2 3">
    <name type="scientific">Iris pallida</name>
    <name type="common">Sweet iris</name>
    <dbReference type="NCBI Taxonomy" id="29817"/>
    <lineage>
        <taxon>Eukaryota</taxon>
        <taxon>Viridiplantae</taxon>
        <taxon>Streptophyta</taxon>
        <taxon>Embryophyta</taxon>
        <taxon>Tracheophyta</taxon>
        <taxon>Spermatophyta</taxon>
        <taxon>Magnoliopsida</taxon>
        <taxon>Liliopsida</taxon>
        <taxon>Asparagales</taxon>
        <taxon>Iridaceae</taxon>
        <taxon>Iridoideae</taxon>
        <taxon>Irideae</taxon>
        <taxon>Iris</taxon>
    </lineage>
</organism>
<keyword evidence="1" id="KW-0175">Coiled coil</keyword>
<evidence type="ECO:0000313" key="2">
    <source>
        <dbReference type="EMBL" id="KAJ6839473.1"/>
    </source>
</evidence>
<dbReference type="EMBL" id="JANAVB010009999">
    <property type="protein sequence ID" value="KAJ6839473.1"/>
    <property type="molecule type" value="Genomic_DNA"/>
</dbReference>
<dbReference type="PANTHER" id="PTHR43939">
    <property type="entry name" value="COILED-COIL DOMAIN-CONTAINING PROTEIN 158"/>
    <property type="match status" value="1"/>
</dbReference>
<dbReference type="Proteomes" id="UP001140949">
    <property type="component" value="Unassembled WGS sequence"/>
</dbReference>
<comment type="caution">
    <text evidence="2">The sequence shown here is derived from an EMBL/GenBank/DDBJ whole genome shotgun (WGS) entry which is preliminary data.</text>
</comment>
<feature type="coiled-coil region" evidence="1">
    <location>
        <begin position="4"/>
        <end position="45"/>
    </location>
</feature>
<dbReference type="PANTHER" id="PTHR43939:SF50">
    <property type="entry name" value="NUCLEOPORIN"/>
    <property type="match status" value="1"/>
</dbReference>
<accession>A0AAX6HF33</accession>
<gene>
    <name evidence="2" type="ORF">M6B38_315045</name>
</gene>
<keyword evidence="3" id="KW-1185">Reference proteome</keyword>